<dbReference type="Pfam" id="PF13400">
    <property type="entry name" value="Tad"/>
    <property type="match status" value="1"/>
</dbReference>
<evidence type="ECO:0000313" key="3">
    <source>
        <dbReference type="EMBL" id="UYG51931.1"/>
    </source>
</evidence>
<name>A0ABY6GA35_9BURK</name>
<sequence>MMSRHVRARRQRGSLMVQLALFLSVTLLILGIVDLGYSFYAKRDLQRIADLAAIEAVQGSGANDTAACEAAGLRSVVSNWPAPIASGPHLAAEAVRCGEWNAARHPGPRHFLAGGERINAAQVVLEGESPRFVPGPWSRRVRAEAIAQRTDPASAFQVGAQLLNLQPDAALGRLLTLIGLDVGQLTLLDSEGLANARITPAGLLEALGVDLGIEGLAVLTAQQLADLNSLTLLQILEASLAVLSDHTLEAGVRASIDIIRELRIEGVRLLDTTVPLLGDSSAGTHGIFTFLSLGQSTSPNLAALDAQVNLGAVLNTAIMLAAQGHALQIQDTSLLGSVKLGLTVVEPPTIAVGPPGTTGHSAQVRLDLDIDSRGLPLLGNLLDLLGVRIRLPIRVEGVSATGTLLEDNGVNCRAHPPTLDMDVASRIAGITIGYPELGAAHPDNLLIKTPLSLDVRGPISVDALASRQQLEGIAKGESQWTDALGTPGNPLLPGNLLDSLADAIFQLLGGLFSPPILHSGWQGMSTEGSATATRDAQIEALAKLYLEESKSGGFYRIDPAIDLLLHGRGSAGADGYLARLVTSDFSFANAIPRSCLLVICAPAEWSSGTFSQAFKAYTSTTYGVLDLVGVSTLGNGYTSCAGLLSSLLAWNSCVLANLNNLLKQHHTQVNLTDANALVDSLKNTASASVTCNGALCVLLKPVLDPLKALLNGVGRAILSPLLDQVLGLELGRSEVRALDINCNTAELVF</sequence>
<evidence type="ECO:0000259" key="1">
    <source>
        <dbReference type="Pfam" id="PF09977"/>
    </source>
</evidence>
<dbReference type="EMBL" id="CP106881">
    <property type="protein sequence ID" value="UYG51931.1"/>
    <property type="molecule type" value="Genomic_DNA"/>
</dbReference>
<evidence type="ECO:0000259" key="2">
    <source>
        <dbReference type="Pfam" id="PF13400"/>
    </source>
</evidence>
<keyword evidence="4" id="KW-1185">Reference proteome</keyword>
<organism evidence="3 4">
    <name type="scientific">Comamonas endophytica</name>
    <dbReference type="NCBI Taxonomy" id="2949090"/>
    <lineage>
        <taxon>Bacteria</taxon>
        <taxon>Pseudomonadati</taxon>
        <taxon>Pseudomonadota</taxon>
        <taxon>Betaproteobacteria</taxon>
        <taxon>Burkholderiales</taxon>
        <taxon>Comamonadaceae</taxon>
        <taxon>Comamonas</taxon>
    </lineage>
</organism>
<proteinExistence type="predicted"/>
<dbReference type="Pfam" id="PF09977">
    <property type="entry name" value="Tad_C"/>
    <property type="match status" value="1"/>
</dbReference>
<reference evidence="3" key="1">
    <citation type="submission" date="2022-09" db="EMBL/GenBank/DDBJ databases">
        <title>The complete genome of Acidovorax sp. 5MLIR.</title>
        <authorList>
            <person name="Liu L."/>
            <person name="Yue J."/>
            <person name="Yang F."/>
            <person name="Yuan J."/>
            <person name="Li L."/>
        </authorList>
    </citation>
    <scope>NUCLEOTIDE SEQUENCE</scope>
    <source>
        <strain evidence="3">5MLIR</strain>
    </source>
</reference>
<dbReference type="RefSeq" id="WP_231042628.1">
    <property type="nucleotide sequence ID" value="NZ_CP106881.1"/>
</dbReference>
<evidence type="ECO:0000313" key="4">
    <source>
        <dbReference type="Proteomes" id="UP001162800"/>
    </source>
</evidence>
<protein>
    <submittedName>
        <fullName evidence="3">Pilus assembly protein TadG-related protein</fullName>
    </submittedName>
</protein>
<dbReference type="Proteomes" id="UP001162800">
    <property type="component" value="Chromosome"/>
</dbReference>
<feature type="domain" description="Putative Flp pilus-assembly TadG-like N-terminal" evidence="2">
    <location>
        <begin position="19"/>
        <end position="58"/>
    </location>
</feature>
<dbReference type="InterPro" id="IPR018705">
    <property type="entry name" value="DUF2134_membrane"/>
</dbReference>
<gene>
    <name evidence="3" type="ORF">M9799_01370</name>
</gene>
<dbReference type="InterPro" id="IPR028087">
    <property type="entry name" value="Tad_N"/>
</dbReference>
<accession>A0ABY6GA35</accession>
<feature type="domain" description="DUF2134" evidence="1">
    <location>
        <begin position="62"/>
        <end position="147"/>
    </location>
</feature>